<dbReference type="InterPro" id="IPR000620">
    <property type="entry name" value="EamA_dom"/>
</dbReference>
<keyword evidence="4 6" id="KW-1133">Transmembrane helix</keyword>
<feature type="domain" description="EamA" evidence="7">
    <location>
        <begin position="152"/>
        <end position="287"/>
    </location>
</feature>
<feature type="transmembrane region" description="Helical" evidence="6">
    <location>
        <begin position="124"/>
        <end position="141"/>
    </location>
</feature>
<feature type="transmembrane region" description="Helical" evidence="6">
    <location>
        <begin position="271"/>
        <end position="289"/>
    </location>
</feature>
<evidence type="ECO:0000313" key="9">
    <source>
        <dbReference type="Proteomes" id="UP000594118"/>
    </source>
</evidence>
<dbReference type="PANTHER" id="PTHR22911">
    <property type="entry name" value="ACYL-MALONYL CONDENSING ENZYME-RELATED"/>
    <property type="match status" value="1"/>
</dbReference>
<keyword evidence="5 6" id="KW-0472">Membrane</keyword>
<evidence type="ECO:0000256" key="2">
    <source>
        <dbReference type="ARBA" id="ARBA00009853"/>
    </source>
</evidence>
<dbReference type="EMBL" id="CP045201">
    <property type="protein sequence ID" value="QOL83167.1"/>
    <property type="molecule type" value="Genomic_DNA"/>
</dbReference>
<evidence type="ECO:0000256" key="4">
    <source>
        <dbReference type="ARBA" id="ARBA00022989"/>
    </source>
</evidence>
<dbReference type="GO" id="GO:0016020">
    <property type="term" value="C:membrane"/>
    <property type="evidence" value="ECO:0007669"/>
    <property type="project" value="UniProtKB-SubCell"/>
</dbReference>
<feature type="transmembrane region" description="Helical" evidence="6">
    <location>
        <begin position="217"/>
        <end position="234"/>
    </location>
</feature>
<feature type="transmembrane region" description="Helical" evidence="6">
    <location>
        <begin position="178"/>
        <end position="197"/>
    </location>
</feature>
<dbReference type="Proteomes" id="UP000594118">
    <property type="component" value="Chromosome"/>
</dbReference>
<dbReference type="AlphaFoldDB" id="A0A7L9WTW2"/>
<dbReference type="Pfam" id="PF00892">
    <property type="entry name" value="EamA"/>
    <property type="match status" value="2"/>
</dbReference>
<evidence type="ECO:0000256" key="1">
    <source>
        <dbReference type="ARBA" id="ARBA00004141"/>
    </source>
</evidence>
<proteinExistence type="inferred from homology"/>
<evidence type="ECO:0000256" key="5">
    <source>
        <dbReference type="ARBA" id="ARBA00023136"/>
    </source>
</evidence>
<evidence type="ECO:0000256" key="6">
    <source>
        <dbReference type="SAM" id="Phobius"/>
    </source>
</evidence>
<dbReference type="InterPro" id="IPR037185">
    <property type="entry name" value="EmrE-like"/>
</dbReference>
<dbReference type="KEGG" id="pshq:F3W81_09780"/>
<evidence type="ECO:0000259" key="7">
    <source>
        <dbReference type="Pfam" id="PF00892"/>
    </source>
</evidence>
<evidence type="ECO:0000313" key="8">
    <source>
        <dbReference type="EMBL" id="QOL83167.1"/>
    </source>
</evidence>
<keyword evidence="3 6" id="KW-0812">Transmembrane</keyword>
<reference evidence="8 9" key="1">
    <citation type="submission" date="2019-10" db="EMBL/GenBank/DDBJ databases">
        <title>Pseudopuniceibacterium sp. HQ09 islated from Antarctica.</title>
        <authorList>
            <person name="Liao L."/>
            <person name="Su S."/>
            <person name="Chen B."/>
            <person name="Yu Y."/>
        </authorList>
    </citation>
    <scope>NUCLEOTIDE SEQUENCE [LARGE SCALE GENOMIC DNA]</scope>
    <source>
        <strain evidence="8 9">HQ09</strain>
    </source>
</reference>
<keyword evidence="9" id="KW-1185">Reference proteome</keyword>
<comment type="similarity">
    <text evidence="2">Belongs to the drug/metabolite transporter (DMT) superfamily. 10 TMS drug/metabolite exporter (DME) (TC 2.A.7.3) family.</text>
</comment>
<comment type="subcellular location">
    <subcellularLocation>
        <location evidence="1">Membrane</location>
        <topology evidence="1">Multi-pass membrane protein</topology>
    </subcellularLocation>
</comment>
<feature type="transmembrane region" description="Helical" evidence="6">
    <location>
        <begin position="41"/>
        <end position="60"/>
    </location>
</feature>
<organism evidence="8 9">
    <name type="scientific">Pseudooceanicola spongiae</name>
    <dbReference type="NCBI Taxonomy" id="2613965"/>
    <lineage>
        <taxon>Bacteria</taxon>
        <taxon>Pseudomonadati</taxon>
        <taxon>Pseudomonadota</taxon>
        <taxon>Alphaproteobacteria</taxon>
        <taxon>Rhodobacterales</taxon>
        <taxon>Paracoccaceae</taxon>
        <taxon>Pseudooceanicola</taxon>
    </lineage>
</organism>
<feature type="transmembrane region" description="Helical" evidence="6">
    <location>
        <begin position="147"/>
        <end position="166"/>
    </location>
</feature>
<feature type="transmembrane region" description="Helical" evidence="6">
    <location>
        <begin position="246"/>
        <end position="265"/>
    </location>
</feature>
<dbReference type="SUPFAM" id="SSF103481">
    <property type="entry name" value="Multidrug resistance efflux transporter EmrE"/>
    <property type="match status" value="2"/>
</dbReference>
<protein>
    <submittedName>
        <fullName evidence="8">EamA family transporter</fullName>
    </submittedName>
</protein>
<sequence length="313" mass="33863">MTLDRPVLGILLMLGFCVFAPLGDSIAKLLGEVMPVAQLMMLRFAFQVVFLVPVVVLGRRPWRASPYVMRMTLLRTLLHMGGIMCMFSALRFLPLADAVAICFVMPFLMLLLGHFVLKEDVGPRRMAACVVGFVGTMMVIQPSFSEVGVPALLPLGVAVFFSLFMLVTRQIAKQVDPIGMQAVSGVMATVILLPLLLVTNAFDVPGLTLTALEPKSWALVIAIGGIGTLGHLLMTWSLRYAPASTLAPMQYLEIPIAAMIGWAMFRDFPDGLALLGITVTIASGLYIILRERAISRQSPTAPLPHPPAPPPAI</sequence>
<feature type="transmembrane region" description="Helical" evidence="6">
    <location>
        <begin position="72"/>
        <end position="92"/>
    </location>
</feature>
<dbReference type="RefSeq" id="WP_193083774.1">
    <property type="nucleotide sequence ID" value="NZ_CP045201.1"/>
</dbReference>
<evidence type="ECO:0000256" key="3">
    <source>
        <dbReference type="ARBA" id="ARBA00022692"/>
    </source>
</evidence>
<gene>
    <name evidence="8" type="ORF">F3W81_09780</name>
</gene>
<accession>A0A7L9WTW2</accession>
<dbReference type="PANTHER" id="PTHR22911:SF6">
    <property type="entry name" value="SOLUTE CARRIER FAMILY 35 MEMBER G1"/>
    <property type="match status" value="1"/>
</dbReference>
<feature type="transmembrane region" description="Helical" evidence="6">
    <location>
        <begin position="98"/>
        <end position="117"/>
    </location>
</feature>
<name>A0A7L9WTW2_9RHOB</name>
<feature type="domain" description="EamA" evidence="7">
    <location>
        <begin position="8"/>
        <end position="140"/>
    </location>
</feature>